<dbReference type="PANTHER" id="PTHR11261">
    <property type="entry name" value="INTERPHOTORECEPTOR RETINOID-BINDING PROTEIN"/>
    <property type="match status" value="1"/>
</dbReference>
<dbReference type="CDD" id="cd07563">
    <property type="entry name" value="Peptidase_S41_IRBP"/>
    <property type="match status" value="1"/>
</dbReference>
<dbReference type="InterPro" id="IPR029045">
    <property type="entry name" value="ClpP/crotonase-like_dom_sf"/>
</dbReference>
<protein>
    <submittedName>
        <fullName evidence="2">S41 family peptidase</fullName>
    </submittedName>
</protein>
<dbReference type="Pfam" id="PF03572">
    <property type="entry name" value="Peptidase_S41"/>
    <property type="match status" value="1"/>
</dbReference>
<accession>A0A9X1HVM3</accession>
<evidence type="ECO:0000313" key="3">
    <source>
        <dbReference type="Proteomes" id="UP001139409"/>
    </source>
</evidence>
<organism evidence="2 3">
    <name type="scientific">Fulvivirga sedimenti</name>
    <dbReference type="NCBI Taxonomy" id="2879465"/>
    <lineage>
        <taxon>Bacteria</taxon>
        <taxon>Pseudomonadati</taxon>
        <taxon>Bacteroidota</taxon>
        <taxon>Cytophagia</taxon>
        <taxon>Cytophagales</taxon>
        <taxon>Fulvivirgaceae</taxon>
        <taxon>Fulvivirga</taxon>
    </lineage>
</organism>
<dbReference type="Pfam" id="PF11918">
    <property type="entry name" value="Peptidase_S41_N"/>
    <property type="match status" value="1"/>
</dbReference>
<dbReference type="SUPFAM" id="SSF52096">
    <property type="entry name" value="ClpP/crotonase"/>
    <property type="match status" value="1"/>
</dbReference>
<dbReference type="EMBL" id="JAIXNE010000009">
    <property type="protein sequence ID" value="MCA6079093.1"/>
    <property type="molecule type" value="Genomic_DNA"/>
</dbReference>
<dbReference type="Gene3D" id="3.30.750.44">
    <property type="match status" value="1"/>
</dbReference>
<dbReference type="RefSeq" id="WP_225699955.1">
    <property type="nucleotide sequence ID" value="NZ_JAIXNE010000009.1"/>
</dbReference>
<dbReference type="AlphaFoldDB" id="A0A9X1HVM3"/>
<name>A0A9X1HVM3_9BACT</name>
<comment type="caution">
    <text evidence="2">The sequence shown here is derived from an EMBL/GenBank/DDBJ whole genome shotgun (WGS) entry which is preliminary data.</text>
</comment>
<reference evidence="2" key="1">
    <citation type="submission" date="2021-09" db="EMBL/GenBank/DDBJ databases">
        <title>Fulvivirga sp. isolated from coastal sediment.</title>
        <authorList>
            <person name="Yu H."/>
        </authorList>
    </citation>
    <scope>NUCLEOTIDE SEQUENCE</scope>
    <source>
        <strain evidence="2">1062</strain>
    </source>
</reference>
<dbReference type="GO" id="GO:0008236">
    <property type="term" value="F:serine-type peptidase activity"/>
    <property type="evidence" value="ECO:0007669"/>
    <property type="project" value="InterPro"/>
</dbReference>
<dbReference type="GO" id="GO:0006508">
    <property type="term" value="P:proteolysis"/>
    <property type="evidence" value="ECO:0007669"/>
    <property type="project" value="InterPro"/>
</dbReference>
<evidence type="ECO:0000259" key="1">
    <source>
        <dbReference type="SMART" id="SM00245"/>
    </source>
</evidence>
<dbReference type="SMART" id="SM00245">
    <property type="entry name" value="TSPc"/>
    <property type="match status" value="1"/>
</dbReference>
<dbReference type="PROSITE" id="PS51257">
    <property type="entry name" value="PROKAR_LIPOPROTEIN"/>
    <property type="match status" value="1"/>
</dbReference>
<keyword evidence="3" id="KW-1185">Reference proteome</keyword>
<proteinExistence type="predicted"/>
<gene>
    <name evidence="2" type="ORF">LDX50_29750</name>
</gene>
<feature type="domain" description="Tail specific protease" evidence="1">
    <location>
        <begin position="99"/>
        <end position="297"/>
    </location>
</feature>
<dbReference type="PANTHER" id="PTHR11261:SF3">
    <property type="entry name" value="RETINOL-BINDING PROTEIN 3"/>
    <property type="match status" value="1"/>
</dbReference>
<dbReference type="Proteomes" id="UP001139409">
    <property type="component" value="Unassembled WGS sequence"/>
</dbReference>
<evidence type="ECO:0000313" key="2">
    <source>
        <dbReference type="EMBL" id="MCA6079093.1"/>
    </source>
</evidence>
<dbReference type="Gene3D" id="3.90.226.10">
    <property type="entry name" value="2-enoyl-CoA Hydratase, Chain A, domain 1"/>
    <property type="match status" value="1"/>
</dbReference>
<dbReference type="InterPro" id="IPR005151">
    <property type="entry name" value="Tail-specific_protease"/>
</dbReference>
<sequence length="317" mass="35104">MIPGKHLRFTFLLIISAISGSCGQQLVEKSDQSKTISRINELIIENYVFPDVAEKTAAHLTSLQENGYFDQFKNINELATALTEAVQSINHDKHMRIFPMRVPTPPTESRAERERQGGFVESKVLDGNIGYIKLNGFADPRFGKPAADNAMETVLGTRALIIDLRENGGGSPHMVQYLCSYFFDEHLLLNSLYWRAGNHTEEFWTLPKVNGKKQPNLPLYILTSSYTFSGAEEFCYNMQTRNRATLIGETTGGGANPGRVMRINKDLEMSVPTGSAVNPITGTNWEGTGVTPDVRVAKELALESALELITASQEGNE</sequence>